<keyword evidence="2" id="KW-0732">Signal</keyword>
<proteinExistence type="predicted"/>
<dbReference type="Proteomes" id="UP000054350">
    <property type="component" value="Unassembled WGS sequence"/>
</dbReference>
<feature type="compositionally biased region" description="Acidic residues" evidence="1">
    <location>
        <begin position="95"/>
        <end position="107"/>
    </location>
</feature>
<accession>A0A0L0SQ55</accession>
<dbReference type="Gene3D" id="1.25.40.10">
    <property type="entry name" value="Tetratricopeptide repeat domain"/>
    <property type="match status" value="1"/>
</dbReference>
<feature type="compositionally biased region" description="Low complexity" evidence="1">
    <location>
        <begin position="119"/>
        <end position="134"/>
    </location>
</feature>
<dbReference type="AlphaFoldDB" id="A0A0L0SQ55"/>
<reference evidence="4" key="2">
    <citation type="submission" date="2009-11" db="EMBL/GenBank/DDBJ databases">
        <title>The Genome Sequence of Allomyces macrogynus strain ATCC 38327.</title>
        <authorList>
            <consortium name="The Broad Institute Genome Sequencing Platform"/>
            <person name="Russ C."/>
            <person name="Cuomo C."/>
            <person name="Shea T."/>
            <person name="Young S.K."/>
            <person name="Zeng Q."/>
            <person name="Koehrsen M."/>
            <person name="Haas B."/>
            <person name="Borodovsky M."/>
            <person name="Guigo R."/>
            <person name="Alvarado L."/>
            <person name="Berlin A."/>
            <person name="Borenstein D."/>
            <person name="Chen Z."/>
            <person name="Engels R."/>
            <person name="Freedman E."/>
            <person name="Gellesch M."/>
            <person name="Goldberg J."/>
            <person name="Griggs A."/>
            <person name="Gujja S."/>
            <person name="Heiman D."/>
            <person name="Hepburn T."/>
            <person name="Howarth C."/>
            <person name="Jen D."/>
            <person name="Larson L."/>
            <person name="Lewis B."/>
            <person name="Mehta T."/>
            <person name="Park D."/>
            <person name="Pearson M."/>
            <person name="Roberts A."/>
            <person name="Saif S."/>
            <person name="Shenoy N."/>
            <person name="Sisk P."/>
            <person name="Stolte C."/>
            <person name="Sykes S."/>
            <person name="Walk T."/>
            <person name="White J."/>
            <person name="Yandava C."/>
            <person name="Burger G."/>
            <person name="Gray M.W."/>
            <person name="Holland P.W.H."/>
            <person name="King N."/>
            <person name="Lang F.B.F."/>
            <person name="Roger A.J."/>
            <person name="Ruiz-Trillo I."/>
            <person name="Lander E."/>
            <person name="Nusbaum C."/>
        </authorList>
    </citation>
    <scope>NUCLEOTIDE SEQUENCE [LARGE SCALE GENOMIC DNA]</scope>
    <source>
        <strain evidence="4">ATCC 38327</strain>
    </source>
</reference>
<dbReference type="VEuPathDB" id="FungiDB:AMAG_09488"/>
<feature type="signal peptide" evidence="2">
    <location>
        <begin position="1"/>
        <end position="20"/>
    </location>
</feature>
<feature type="chain" id="PRO_5005548096" evidence="2">
    <location>
        <begin position="21"/>
        <end position="467"/>
    </location>
</feature>
<dbReference type="OrthoDB" id="5577584at2759"/>
<organism evidence="3 4">
    <name type="scientific">Allomyces macrogynus (strain ATCC 38327)</name>
    <name type="common">Allomyces javanicus var. macrogynus</name>
    <dbReference type="NCBI Taxonomy" id="578462"/>
    <lineage>
        <taxon>Eukaryota</taxon>
        <taxon>Fungi</taxon>
        <taxon>Fungi incertae sedis</taxon>
        <taxon>Blastocladiomycota</taxon>
        <taxon>Blastocladiomycetes</taxon>
        <taxon>Blastocladiales</taxon>
        <taxon>Blastocladiaceae</taxon>
        <taxon>Allomyces</taxon>
    </lineage>
</organism>
<dbReference type="InterPro" id="IPR011990">
    <property type="entry name" value="TPR-like_helical_dom_sf"/>
</dbReference>
<evidence type="ECO:0000313" key="3">
    <source>
        <dbReference type="EMBL" id="KNE64470.1"/>
    </source>
</evidence>
<evidence type="ECO:0000256" key="1">
    <source>
        <dbReference type="SAM" id="MobiDB-lite"/>
    </source>
</evidence>
<evidence type="ECO:0000256" key="2">
    <source>
        <dbReference type="SAM" id="SignalP"/>
    </source>
</evidence>
<name>A0A0L0SQ55_ALLM3</name>
<evidence type="ECO:0000313" key="4">
    <source>
        <dbReference type="Proteomes" id="UP000054350"/>
    </source>
</evidence>
<reference evidence="3 4" key="1">
    <citation type="submission" date="2009-11" db="EMBL/GenBank/DDBJ databases">
        <title>Annotation of Allomyces macrogynus ATCC 38327.</title>
        <authorList>
            <consortium name="The Broad Institute Genome Sequencing Platform"/>
            <person name="Russ C."/>
            <person name="Cuomo C."/>
            <person name="Burger G."/>
            <person name="Gray M.W."/>
            <person name="Holland P.W.H."/>
            <person name="King N."/>
            <person name="Lang F.B.F."/>
            <person name="Roger A.J."/>
            <person name="Ruiz-Trillo I."/>
            <person name="Young S.K."/>
            <person name="Zeng Q."/>
            <person name="Gargeya S."/>
            <person name="Fitzgerald M."/>
            <person name="Haas B."/>
            <person name="Abouelleil A."/>
            <person name="Alvarado L."/>
            <person name="Arachchi H.M."/>
            <person name="Berlin A."/>
            <person name="Chapman S.B."/>
            <person name="Gearin G."/>
            <person name="Goldberg J."/>
            <person name="Griggs A."/>
            <person name="Gujja S."/>
            <person name="Hansen M."/>
            <person name="Heiman D."/>
            <person name="Howarth C."/>
            <person name="Larimer J."/>
            <person name="Lui A."/>
            <person name="MacDonald P.J.P."/>
            <person name="McCowen C."/>
            <person name="Montmayeur A."/>
            <person name="Murphy C."/>
            <person name="Neiman D."/>
            <person name="Pearson M."/>
            <person name="Priest M."/>
            <person name="Roberts A."/>
            <person name="Saif S."/>
            <person name="Shea T."/>
            <person name="Sisk P."/>
            <person name="Stolte C."/>
            <person name="Sykes S."/>
            <person name="Wortman J."/>
            <person name="Nusbaum C."/>
            <person name="Birren B."/>
        </authorList>
    </citation>
    <scope>NUCLEOTIDE SEQUENCE [LARGE SCALE GENOMIC DNA]</scope>
    <source>
        <strain evidence="3 4">ATCC 38327</strain>
    </source>
</reference>
<sequence>MWIQLLILAVLFLAYHSNQTVTIATFRSYWAARAHDLAADADTPAARRLARSFARARTPRFEIQDWVFFSLALLDNGDVYLAILGTWVPVVTGQDDEGQAGDSDDLDGSGSTRKHRSTSRSASRTRSASRSGRSTSRKRGMGGSRSGTPVPAVPDARDAAGWAVAAAARDEAVDDKAEDFMARANIARRDKRFTDAALLATAAAQEYMRLASTELAFAYDASRAFEQAAMYWKHPHVADLDLARRALEGALEVVDQVERMVTSRGDALPTWVQPRQVKLHEALADILFAQGRFDEAANHWDAARIVSTDLAAAENDGDDQAAYRPWALAAKSADARARAGEYRAAEGLWLDLVHHAQRVPQDWAFRAGDFALAYIVCALVTGDVPSVGAGVQMMDRLCPPWEPSRERRFLLALDELLALRAFDKMDALFVKWNAMLEGWRLGTLRAWVHAQDGAGLLPAPAAAAAAP</sequence>
<protein>
    <submittedName>
        <fullName evidence="3">Uncharacterized protein</fullName>
    </submittedName>
</protein>
<keyword evidence="4" id="KW-1185">Reference proteome</keyword>
<dbReference type="EMBL" id="GG745344">
    <property type="protein sequence ID" value="KNE64470.1"/>
    <property type="molecule type" value="Genomic_DNA"/>
</dbReference>
<gene>
    <name evidence="3" type="ORF">AMAG_09488</name>
</gene>
<feature type="region of interest" description="Disordered" evidence="1">
    <location>
        <begin position="95"/>
        <end position="154"/>
    </location>
</feature>